<proteinExistence type="predicted"/>
<feature type="non-terminal residue" evidence="2">
    <location>
        <position position="185"/>
    </location>
</feature>
<sequence length="185" mass="19944">MKAGQIPIINNAIPAPTNNGVDPKPAGPFVFTANSSNIGVLPTKKVPLKKKETSHHTTSRSQTSSDDENDGPPPLENLPTSTVHTTPKPVKETVNVKIAQEQADEPPLEEIKQVSKKPKLDETLPKNVKETNKEESDDDGPPPLEDLKAPKKVTTTTNDQSTPSKNNDVKNISTNKSNVESDDDG</sequence>
<dbReference type="EMBL" id="JAOPGA020000925">
    <property type="protein sequence ID" value="KAL0483050.1"/>
    <property type="molecule type" value="Genomic_DNA"/>
</dbReference>
<feature type="region of interest" description="Disordered" evidence="1">
    <location>
        <begin position="1"/>
        <end position="185"/>
    </location>
</feature>
<organism evidence="2 3">
    <name type="scientific">Acrasis kona</name>
    <dbReference type="NCBI Taxonomy" id="1008807"/>
    <lineage>
        <taxon>Eukaryota</taxon>
        <taxon>Discoba</taxon>
        <taxon>Heterolobosea</taxon>
        <taxon>Tetramitia</taxon>
        <taxon>Eutetramitia</taxon>
        <taxon>Acrasidae</taxon>
        <taxon>Acrasis</taxon>
    </lineage>
</organism>
<feature type="compositionally biased region" description="Polar residues" evidence="1">
    <location>
        <begin position="153"/>
        <end position="178"/>
    </location>
</feature>
<dbReference type="Proteomes" id="UP001431209">
    <property type="component" value="Unassembled WGS sequence"/>
</dbReference>
<accession>A0AAW2Z0U1</accession>
<evidence type="ECO:0000256" key="1">
    <source>
        <dbReference type="SAM" id="MobiDB-lite"/>
    </source>
</evidence>
<evidence type="ECO:0000313" key="3">
    <source>
        <dbReference type="Proteomes" id="UP001431209"/>
    </source>
</evidence>
<keyword evidence="3" id="KW-1185">Reference proteome</keyword>
<reference evidence="2 3" key="1">
    <citation type="submission" date="2024-03" db="EMBL/GenBank/DDBJ databases">
        <title>The Acrasis kona genome and developmental transcriptomes reveal deep origins of eukaryotic multicellular pathways.</title>
        <authorList>
            <person name="Sheikh S."/>
            <person name="Fu C.-J."/>
            <person name="Brown M.W."/>
            <person name="Baldauf S.L."/>
        </authorList>
    </citation>
    <scope>NUCLEOTIDE SEQUENCE [LARGE SCALE GENOMIC DNA]</scope>
    <source>
        <strain evidence="2 3">ATCC MYA-3509</strain>
    </source>
</reference>
<protein>
    <submittedName>
        <fullName evidence="2">Uncharacterized protein</fullName>
    </submittedName>
</protein>
<name>A0AAW2Z0U1_9EUKA</name>
<comment type="caution">
    <text evidence="2">The sequence shown here is derived from an EMBL/GenBank/DDBJ whole genome shotgun (WGS) entry which is preliminary data.</text>
</comment>
<feature type="compositionally biased region" description="Low complexity" evidence="1">
    <location>
        <begin position="1"/>
        <end position="19"/>
    </location>
</feature>
<dbReference type="AlphaFoldDB" id="A0AAW2Z0U1"/>
<feature type="compositionally biased region" description="Basic and acidic residues" evidence="1">
    <location>
        <begin position="109"/>
        <end position="134"/>
    </location>
</feature>
<evidence type="ECO:0000313" key="2">
    <source>
        <dbReference type="EMBL" id="KAL0483050.1"/>
    </source>
</evidence>
<gene>
    <name evidence="2" type="ORF">AKO1_014929</name>
</gene>